<dbReference type="InterPro" id="IPR011989">
    <property type="entry name" value="ARM-like"/>
</dbReference>
<gene>
    <name evidence="1" type="ORF">FOZ62_007703</name>
</gene>
<proteinExistence type="predicted"/>
<evidence type="ECO:0000313" key="1">
    <source>
        <dbReference type="EMBL" id="KAF4740042.1"/>
    </source>
</evidence>
<feature type="non-terminal residue" evidence="1">
    <location>
        <position position="1"/>
    </location>
</feature>
<protein>
    <submittedName>
        <fullName evidence="1">Uncharacterized protein</fullName>
    </submittedName>
</protein>
<dbReference type="EMBL" id="JABANM010010003">
    <property type="protein sequence ID" value="KAF4740042.1"/>
    <property type="molecule type" value="Genomic_DNA"/>
</dbReference>
<dbReference type="Gene3D" id="1.25.10.10">
    <property type="entry name" value="Leucine-rich Repeat Variant"/>
    <property type="match status" value="1"/>
</dbReference>
<feature type="non-terminal residue" evidence="1">
    <location>
        <position position="211"/>
    </location>
</feature>
<comment type="caution">
    <text evidence="1">The sequence shown here is derived from an EMBL/GenBank/DDBJ whole genome shotgun (WGS) entry which is preliminary data.</text>
</comment>
<organism evidence="1 2">
    <name type="scientific">Perkinsus olseni</name>
    <name type="common">Perkinsus atlanticus</name>
    <dbReference type="NCBI Taxonomy" id="32597"/>
    <lineage>
        <taxon>Eukaryota</taxon>
        <taxon>Sar</taxon>
        <taxon>Alveolata</taxon>
        <taxon>Perkinsozoa</taxon>
        <taxon>Perkinsea</taxon>
        <taxon>Perkinsida</taxon>
        <taxon>Perkinsidae</taxon>
        <taxon>Perkinsus</taxon>
    </lineage>
</organism>
<evidence type="ECO:0000313" key="2">
    <source>
        <dbReference type="Proteomes" id="UP000574390"/>
    </source>
</evidence>
<dbReference type="AlphaFoldDB" id="A0A7J6T5N2"/>
<accession>A0A7J6T5N2</accession>
<reference evidence="1 2" key="1">
    <citation type="submission" date="2020-04" db="EMBL/GenBank/DDBJ databases">
        <title>Perkinsus olseni comparative genomics.</title>
        <authorList>
            <person name="Bogema D.R."/>
        </authorList>
    </citation>
    <scope>NUCLEOTIDE SEQUENCE [LARGE SCALE GENOMIC DNA]</scope>
    <source>
        <strain evidence="1">ATCC PRA-205</strain>
    </source>
</reference>
<sequence>QKVCTDAVKTVLMAARMMLVQSLAEKDRPQWEHLVQGLASVCLLPTLDIDARISIVTGLGSVFAVLPDWEQITASLKDFCRLTAEPLTKALQDYRPPRNNMVSGPPAVKLFIASLSCCGHIRNDYSADDEPTTQPLLANLEEYWSTVQQVVMSVVIYHQDLSQQLCVAFGHIFAYTRDVAPQSAVFIPTLQLVSEAFRAAPLSCWMQLVRT</sequence>
<name>A0A7J6T5N2_PEROL</name>
<dbReference type="Proteomes" id="UP000574390">
    <property type="component" value="Unassembled WGS sequence"/>
</dbReference>